<dbReference type="PANTHER" id="PTHR40026:SF1">
    <property type="entry name" value="PROTEIN VEG"/>
    <property type="match status" value="1"/>
</dbReference>
<dbReference type="InterPro" id="IPR009366">
    <property type="entry name" value="Protein_Veg"/>
</dbReference>
<proteinExistence type="predicted"/>
<keyword evidence="2" id="KW-1185">Reference proteome</keyword>
<dbReference type="GO" id="GO:0006355">
    <property type="term" value="P:regulation of DNA-templated transcription"/>
    <property type="evidence" value="ECO:0007669"/>
    <property type="project" value="InterPro"/>
</dbReference>
<accession>A0A6V7R0E4</accession>
<organism evidence="1 2">
    <name type="scientific">Phocicoccus schoeneichii</name>
    <dbReference type="NCBI Taxonomy" id="1812261"/>
    <lineage>
        <taxon>Bacteria</taxon>
        <taxon>Bacillati</taxon>
        <taxon>Bacillota</taxon>
        <taxon>Bacilli</taxon>
        <taxon>Bacillales</taxon>
        <taxon>Salinicoccaceae</taxon>
        <taxon>Phocicoccus</taxon>
    </lineage>
</organism>
<dbReference type="EMBL" id="CAJEWE010000003">
    <property type="protein sequence ID" value="CAD2070534.1"/>
    <property type="molecule type" value="Genomic_DNA"/>
</dbReference>
<dbReference type="Gene3D" id="2.30.30.100">
    <property type="match status" value="1"/>
</dbReference>
<dbReference type="AlphaFoldDB" id="A0A6V7R0E4"/>
<dbReference type="Pfam" id="PF06257">
    <property type="entry name" value="VEG"/>
    <property type="match status" value="1"/>
</dbReference>
<gene>
    <name evidence="1" type="primary">veg</name>
    <name evidence="1" type="ORF">JEOSCH030_00025</name>
</gene>
<dbReference type="Proteomes" id="UP000521032">
    <property type="component" value="Unassembled WGS sequence"/>
</dbReference>
<sequence>MPKTIRDIREVLEYELGNPVLLEAQGGRRTIIKRRGILRETHPAVFVVELDQEKHNFECVSYTYADILTKHVEVTVFNDDNTEKLVLMEEVAN</sequence>
<name>A0A6V7R0E4_9BACL</name>
<evidence type="ECO:0000313" key="2">
    <source>
        <dbReference type="Proteomes" id="UP000521032"/>
    </source>
</evidence>
<dbReference type="PIRSF" id="PIRSF037257">
    <property type="entry name" value="DUF1021"/>
    <property type="match status" value="1"/>
</dbReference>
<evidence type="ECO:0000313" key="1">
    <source>
        <dbReference type="EMBL" id="CAD2070534.1"/>
    </source>
</evidence>
<reference evidence="1 2" key="1">
    <citation type="submission" date="2020-07" db="EMBL/GenBank/DDBJ databases">
        <authorList>
            <person name="Criscuolo A."/>
        </authorList>
    </citation>
    <scope>NUCLEOTIDE SEQUENCE [LARGE SCALE GENOMIC DNA]</scope>
    <source>
        <strain evidence="2">CIP 111030</strain>
    </source>
</reference>
<dbReference type="PANTHER" id="PTHR40026">
    <property type="entry name" value="PROTEIN VEG"/>
    <property type="match status" value="1"/>
</dbReference>
<dbReference type="RefSeq" id="WP_186075936.1">
    <property type="nucleotide sequence ID" value="NZ_BMDB01000003.1"/>
</dbReference>
<comment type="caution">
    <text evidence="1">The sequence shown here is derived from an EMBL/GenBank/DDBJ whole genome shotgun (WGS) entry which is preliminary data.</text>
</comment>
<protein>
    <submittedName>
        <fullName evidence="1">Protein Veg</fullName>
    </submittedName>
</protein>